<dbReference type="GO" id="GO:0019073">
    <property type="term" value="P:viral DNA genome packaging"/>
    <property type="evidence" value="ECO:0007669"/>
    <property type="project" value="InterPro"/>
</dbReference>
<dbReference type="EMBL" id="MG452722">
    <property type="protein sequence ID" value="AZB49240.1"/>
    <property type="molecule type" value="Genomic_DNA"/>
</dbReference>
<dbReference type="Proteomes" id="UP000677407">
    <property type="component" value="Segment"/>
</dbReference>
<keyword evidence="2" id="KW-1188">Viral release from host cell</keyword>
<dbReference type="RefSeq" id="YP_010087510.1">
    <property type="nucleotide sequence ID" value="NC_055555.1"/>
</dbReference>
<keyword evidence="1" id="KW-1048">Host nucleus</keyword>
<dbReference type="KEGG" id="vg:65102795"/>
<name>A0A3S5HA22_9GAMA</name>
<dbReference type="Pfam" id="PF03581">
    <property type="entry name" value="Herpes_UL33"/>
    <property type="match status" value="1"/>
</dbReference>
<dbReference type="GeneID" id="65102795"/>
<keyword evidence="5" id="KW-1185">Reference proteome</keyword>
<organism evidence="4">
    <name type="scientific">Phascolarctid gammaherpesvirus 1</name>
    <dbReference type="NCBI Taxonomy" id="2249313"/>
    <lineage>
        <taxon>Viruses</taxon>
        <taxon>Duplodnaviria</taxon>
        <taxon>Heunggongvirae</taxon>
        <taxon>Peploviricota</taxon>
        <taxon>Herviviricetes</taxon>
        <taxon>Herpesvirales</taxon>
        <taxon>Orthoherpesviridae</taxon>
        <taxon>Gammaherpesvirinae</taxon>
        <taxon>Manticavirus</taxon>
        <taxon>Manticavirus phascolarctidgamma1</taxon>
    </lineage>
</organism>
<evidence type="ECO:0000313" key="4">
    <source>
        <dbReference type="EMBL" id="AZB49240.1"/>
    </source>
</evidence>
<protein>
    <submittedName>
        <fullName evidence="4">Viral DNA genome packaging protein</fullName>
    </submittedName>
</protein>
<evidence type="ECO:0000256" key="2">
    <source>
        <dbReference type="ARBA" id="ARBA00022612"/>
    </source>
</evidence>
<reference evidence="4" key="1">
    <citation type="submission" date="2017-11" db="EMBL/GenBank/DDBJ databases">
        <title>The distinct marsupial branch of gammaherpesviruses includes novel host-derived genes seldom found in other viruses.</title>
        <authorList>
            <person name="Vaz P.K."/>
        </authorList>
    </citation>
    <scope>NUCLEOTIDE SEQUENCE</scope>
    <source>
        <strain evidence="4">36M/11</strain>
    </source>
</reference>
<sequence length="88" mass="10019">MASTLPPTTYSIRTLSEFKCMIPEDISLIAPSTYAKLNLINYCQYLKYFRAHHYGHLECQHGLVLSTKVNTIKRILAKIIETDDAVNS</sequence>
<keyword evidence="3" id="KW-0231">Viral genome packaging</keyword>
<evidence type="ECO:0000313" key="5">
    <source>
        <dbReference type="Proteomes" id="UP000677407"/>
    </source>
</evidence>
<proteinExistence type="inferred from homology"/>
<gene>
    <name evidence="4" type="primary">ORF67A</name>
</gene>
<dbReference type="InterPro" id="IPR005208">
    <property type="entry name" value="Herpes_TT2"/>
</dbReference>
<evidence type="ECO:0000256" key="1">
    <source>
        <dbReference type="ARBA" id="ARBA00022562"/>
    </source>
</evidence>
<dbReference type="HAMAP" id="MF_04015">
    <property type="entry name" value="HSV_TRM2"/>
    <property type="match status" value="1"/>
</dbReference>
<evidence type="ECO:0000256" key="3">
    <source>
        <dbReference type="ARBA" id="ARBA00023219"/>
    </source>
</evidence>
<accession>A0A3S5HA22</accession>